<dbReference type="EMBL" id="CAIJEN010000013">
    <property type="protein sequence ID" value="CAD0091983.1"/>
    <property type="molecule type" value="Genomic_DNA"/>
</dbReference>
<comment type="caution">
    <text evidence="1">The sequence shown here is derived from an EMBL/GenBank/DDBJ whole genome shotgun (WGS) entry which is preliminary data.</text>
</comment>
<keyword evidence="2" id="KW-1185">Reference proteome</keyword>
<accession>A0A9N8JV86</accession>
<protein>
    <submittedName>
        <fullName evidence="1">Uncharacterized protein</fullName>
    </submittedName>
</protein>
<proteinExistence type="predicted"/>
<dbReference type="AlphaFoldDB" id="A0A9N8JV86"/>
<dbReference type="PANTHER" id="PTHR38795:SF1">
    <property type="entry name" value="DUF6604 DOMAIN-CONTAINING PROTEIN"/>
    <property type="match status" value="1"/>
</dbReference>
<dbReference type="PANTHER" id="PTHR38795">
    <property type="entry name" value="DUF6604 DOMAIN-CONTAINING PROTEIN"/>
    <property type="match status" value="1"/>
</dbReference>
<organism evidence="1 2">
    <name type="scientific">Aureobasidium vineae</name>
    <dbReference type="NCBI Taxonomy" id="2773715"/>
    <lineage>
        <taxon>Eukaryota</taxon>
        <taxon>Fungi</taxon>
        <taxon>Dikarya</taxon>
        <taxon>Ascomycota</taxon>
        <taxon>Pezizomycotina</taxon>
        <taxon>Dothideomycetes</taxon>
        <taxon>Dothideomycetidae</taxon>
        <taxon>Dothideales</taxon>
        <taxon>Saccotheciaceae</taxon>
        <taxon>Aureobasidium</taxon>
    </lineage>
</organism>
<evidence type="ECO:0000313" key="2">
    <source>
        <dbReference type="Proteomes" id="UP000716446"/>
    </source>
</evidence>
<name>A0A9N8JV86_9PEZI</name>
<reference evidence="1" key="1">
    <citation type="submission" date="2020-06" db="EMBL/GenBank/DDBJ databases">
        <authorList>
            <person name="Onetto C."/>
        </authorList>
    </citation>
    <scope>NUCLEOTIDE SEQUENCE</scope>
</reference>
<evidence type="ECO:0000313" key="1">
    <source>
        <dbReference type="EMBL" id="CAD0091983.1"/>
    </source>
</evidence>
<gene>
    <name evidence="1" type="ORF">AWRI4619_LOCUS6993</name>
</gene>
<sequence>MLTVYAGHREFNTTSKLNAGIFLEGLANSLHSEGMHLTFDYFNLHRFCWMLLRSVKDACADSMRQIFGPAYLERENQLPSVVGYLFMCAFSADKVDKDEGVEARSEILLQAVGALESKIETGAGSVHAKIMEEYYNYAVDWDDFEQLAA</sequence>
<dbReference type="Proteomes" id="UP000716446">
    <property type="component" value="Unassembled WGS sequence"/>
</dbReference>